<feature type="region of interest" description="Disordered" evidence="1">
    <location>
        <begin position="690"/>
        <end position="724"/>
    </location>
</feature>
<feature type="compositionally biased region" description="Polar residues" evidence="1">
    <location>
        <begin position="42"/>
        <end position="70"/>
    </location>
</feature>
<feature type="compositionally biased region" description="Low complexity" evidence="1">
    <location>
        <begin position="1399"/>
        <end position="1410"/>
    </location>
</feature>
<evidence type="ECO:0000313" key="4">
    <source>
        <dbReference type="Proteomes" id="UP000297716"/>
    </source>
</evidence>
<feature type="domain" description="PhoD-like phosphatase" evidence="2">
    <location>
        <begin position="942"/>
        <end position="1167"/>
    </location>
</feature>
<evidence type="ECO:0000259" key="2">
    <source>
        <dbReference type="Pfam" id="PF19050"/>
    </source>
</evidence>
<reference evidence="3 4" key="1">
    <citation type="submission" date="2019-03" db="EMBL/GenBank/DDBJ databases">
        <title>Draft genome sequence of Xylaria hypoxylon DSM 108379, a ubiquitous saprotrophic-parasitic fungi on hardwood.</title>
        <authorList>
            <person name="Buettner E."/>
            <person name="Leonhardt S."/>
            <person name="Gebauer A.M."/>
            <person name="Liers C."/>
            <person name="Hofrichter M."/>
            <person name="Kellner H."/>
        </authorList>
    </citation>
    <scope>NUCLEOTIDE SEQUENCE [LARGE SCALE GENOMIC DNA]</scope>
    <source>
        <strain evidence="3 4">DSM 108379</strain>
    </source>
</reference>
<feature type="compositionally biased region" description="Basic and acidic residues" evidence="1">
    <location>
        <begin position="1374"/>
        <end position="1395"/>
    </location>
</feature>
<accession>A0A4Z0YWH7</accession>
<feature type="compositionally biased region" description="Basic and acidic residues" evidence="1">
    <location>
        <begin position="16"/>
        <end position="29"/>
    </location>
</feature>
<dbReference type="Gene3D" id="3.60.21.70">
    <property type="entry name" value="PhoD-like phosphatase"/>
    <property type="match status" value="1"/>
</dbReference>
<dbReference type="PANTHER" id="PTHR46689:SF1">
    <property type="entry name" value="PHOD-LIKE PHOSPHATASE DOMAIN-CONTAINING PROTEIN"/>
    <property type="match status" value="1"/>
</dbReference>
<dbReference type="InterPro" id="IPR038607">
    <property type="entry name" value="PhoD-like_sf"/>
</dbReference>
<feature type="region of interest" description="Disordered" evidence="1">
    <location>
        <begin position="1522"/>
        <end position="1542"/>
    </location>
</feature>
<dbReference type="EMBL" id="SKBN01000004">
    <property type="protein sequence ID" value="TGJ88307.1"/>
    <property type="molecule type" value="Genomic_DNA"/>
</dbReference>
<feature type="region of interest" description="Disordered" evidence="1">
    <location>
        <begin position="598"/>
        <end position="632"/>
    </location>
</feature>
<feature type="compositionally biased region" description="Polar residues" evidence="1">
    <location>
        <begin position="399"/>
        <end position="420"/>
    </location>
</feature>
<feature type="compositionally biased region" description="Gly residues" evidence="1">
    <location>
        <begin position="1479"/>
        <end position="1488"/>
    </location>
</feature>
<dbReference type="GO" id="GO:0016020">
    <property type="term" value="C:membrane"/>
    <property type="evidence" value="ECO:0007669"/>
    <property type="project" value="TreeGrafter"/>
</dbReference>
<feature type="region of interest" description="Disordered" evidence="1">
    <location>
        <begin position="503"/>
        <end position="528"/>
    </location>
</feature>
<feature type="compositionally biased region" description="Basic and acidic residues" evidence="1">
    <location>
        <begin position="517"/>
        <end position="528"/>
    </location>
</feature>
<dbReference type="Proteomes" id="UP000297716">
    <property type="component" value="Unassembled WGS sequence"/>
</dbReference>
<evidence type="ECO:0000256" key="1">
    <source>
        <dbReference type="SAM" id="MobiDB-lite"/>
    </source>
</evidence>
<dbReference type="InterPro" id="IPR018946">
    <property type="entry name" value="PhoD-like_MPP"/>
</dbReference>
<dbReference type="CDD" id="cd07389">
    <property type="entry name" value="MPP_PhoD"/>
    <property type="match status" value="1"/>
</dbReference>
<feature type="region of interest" description="Disordered" evidence="1">
    <location>
        <begin position="348"/>
        <end position="444"/>
    </location>
</feature>
<feature type="region of interest" description="Disordered" evidence="1">
    <location>
        <begin position="1343"/>
        <end position="1489"/>
    </location>
</feature>
<feature type="region of interest" description="Disordered" evidence="1">
    <location>
        <begin position="1597"/>
        <end position="1663"/>
    </location>
</feature>
<dbReference type="PANTHER" id="PTHR46689">
    <property type="entry name" value="MEMBRANE PROTEIN, PUTATIVE-RELATED"/>
    <property type="match status" value="1"/>
</dbReference>
<feature type="region of interest" description="Disordered" evidence="1">
    <location>
        <begin position="206"/>
        <end position="246"/>
    </location>
</feature>
<name>A0A4Z0YWH7_9PEZI</name>
<dbReference type="InterPro" id="IPR043904">
    <property type="entry name" value="PhoD_2-like"/>
</dbReference>
<protein>
    <recommendedName>
        <fullName evidence="2">PhoD-like phosphatase domain-containing protein</fullName>
    </recommendedName>
</protein>
<feature type="compositionally biased region" description="Basic and acidic residues" evidence="1">
    <location>
        <begin position="275"/>
        <end position="287"/>
    </location>
</feature>
<feature type="region of interest" description="Disordered" evidence="1">
    <location>
        <begin position="1"/>
        <end position="109"/>
    </location>
</feature>
<proteinExistence type="predicted"/>
<sequence length="1663" mass="186333">MSTPYWGQLPPSQARRLSESSDIDRRQSLDHSSLPQPRYDSNRASGQTTLTDAPTESTYTPLASPTTSNAPGAGLTPRPPSLSYTQNQKPLGLLGNHRTQASHDQNDDTYEISNTSFPPAAPDVPKAPPISYRHPYGNIGSSYTDNSAGRPGPPRLAHRLEPQNQVISMEPETFYKDATPPAERQSRQPALDRAYQNFNDGVVSPEHLERELVRSGSIRRPSNGYRPDRRDPASPMRRESLGPESQQKIWAADRSPLQKLELTLDSITKEEKRARVEAAERRARERAAQVSRSAKAVDHDTPPSRHQGGQQVQFRDTDHSAGGEQNHYTVTADPVQAVPSVATEYGTLSQNSPEADRKYGFSEQLPRSQIPVPKNRSVSMTTNGAPQRNLSFRERTATHQRSLSQDPNQDSFHVAQTTTPGGDFVPMRSGSKKLQKNPPGDPWYTVRREAEEKFAERFSEGSANYNRLDATDGDNHAETRPSYHGANYAAARPTGGMAKDVSLPIEDLPRPPARGKTFGEEKYDEEPPSRIRGLAAAIGFGRSNSMGSNTAQNMPALTGRYMQPNTPESVNRRDVLAPSVEPSPATPVNQNRQVLAPTKAYQSNQPSERGTKSVKFQDGGHESGVFNDNMSDNTHQRHRLREYLHHDGLKPGQGTYRAPAYLDEWRQGTAGFLSGPLLDIRQDPIQPLDKNTPWWETSSKRRPSFSTQPPTRTFDGGNDDDERTTFKPPLYLKCGPLLRYCGTRVEEPMVRTNRDNIPLDKEIWRGSVMIVTQDSESSYDTAPILRLFVQPIELLPPPPAEIQGEQLLLPEYVDPIAGIPTIGHRGETLYVRPVDQLEEAKDLSLVEPDDGLFELIRSVPDDDADAPDPPGSFPNRKRRIEVDGEKLGKYKDVRGLRLHAERGHTFWRFNVEIELRDKQQRIAYRINRGPATGFWVPARGESMNIMFHSCNGFSQSVNPDDFSGPDPMWRDVLNDHQTRPFHVMIGGGDQVYNDAVTNKAKLFREWIAIRNPLHKSNAPFTAAMQDELEAFYLERYMMWFSQGLFGLANSQIPMINMYDDHDIIDGFGSYPHHFMKSPVFSGLGNVAFKYYLLFQHQSVPDETEDSEPSWCLGVKPGPYINQLSRGLFVSLGARVALLAVDTRTERTREEVVHHDTWRVPIAYPRLVWLENILTSRLMDPIKALGKFGLLGNLVNSFDGGVEVLDDLDDHWTAKNHKDERRFIVEDLQDLAVDKSIRVTILSGDVHLAAVGQFYSNPKLRIPKHKDFRYMLNIVSSAIANTPPPDLMADVLNKRNKIHHFDKETDENMMPLFGHGVDGKARNNKHLLPHRNWCSIREYVPGHTPPSTPPAEEFEYTPEASPPNRRGGLFRRLSLSKDRGPAIRPDLPKEPTDRSRPPLSGGFMRSFSRRGSSSDEIGRPESNGLMRTLSLGSRPRNLLRRRNSSKSRPDDGGINGSWGEDDEDIFAAPGPPRPPHAGGNSLGLRGGAGNEYEIGDEAQFTARSPRRAFTQPVQSITQNQQIYAGSSDDSAPPTRPFHRTPTGLSIKKLKKYKPERYDVNAEGGLEVCLNVEVNPKDPAGITVPYRLLVPRLWYEYQGEGSPEPEPAVESGFVSRISHGQKPGDDDGEQDIVEAPQRKPSGLRRWFSNRGKGNQQQVEEEEWDE</sequence>
<organism evidence="3 4">
    <name type="scientific">Xylaria hypoxylon</name>
    <dbReference type="NCBI Taxonomy" id="37992"/>
    <lineage>
        <taxon>Eukaryota</taxon>
        <taxon>Fungi</taxon>
        <taxon>Dikarya</taxon>
        <taxon>Ascomycota</taxon>
        <taxon>Pezizomycotina</taxon>
        <taxon>Sordariomycetes</taxon>
        <taxon>Xylariomycetidae</taxon>
        <taxon>Xylariales</taxon>
        <taxon>Xylariaceae</taxon>
        <taxon>Xylaria</taxon>
    </lineage>
</organism>
<gene>
    <name evidence="3" type="ORF">E0Z10_g498</name>
</gene>
<dbReference type="Pfam" id="PF19050">
    <property type="entry name" value="PhoD_2"/>
    <property type="match status" value="2"/>
</dbReference>
<comment type="caution">
    <text evidence="3">The sequence shown here is derived from an EMBL/GenBank/DDBJ whole genome shotgun (WGS) entry which is preliminary data.</text>
</comment>
<feature type="domain" description="PhoD-like phosphatase" evidence="2">
    <location>
        <begin position="1179"/>
        <end position="1340"/>
    </location>
</feature>
<evidence type="ECO:0000313" key="3">
    <source>
        <dbReference type="EMBL" id="TGJ88307.1"/>
    </source>
</evidence>
<dbReference type="STRING" id="37992.A0A4Z0YWH7"/>
<dbReference type="OrthoDB" id="9999821at2759"/>
<feature type="region of interest" description="Disordered" evidence="1">
    <location>
        <begin position="275"/>
        <end position="324"/>
    </location>
</feature>
<keyword evidence="4" id="KW-1185">Reference proteome</keyword>
<feature type="compositionally biased region" description="Basic and acidic residues" evidence="1">
    <location>
        <begin position="226"/>
        <end position="241"/>
    </location>
</feature>
<feature type="compositionally biased region" description="Polar residues" evidence="1">
    <location>
        <begin position="376"/>
        <end position="390"/>
    </location>
</feature>